<dbReference type="PRINTS" id="PR00369">
    <property type="entry name" value="FLAVODOXIN"/>
</dbReference>
<evidence type="ECO:0000313" key="13">
    <source>
        <dbReference type="Proteomes" id="UP001274321"/>
    </source>
</evidence>
<dbReference type="InterPro" id="IPR029039">
    <property type="entry name" value="Flavoprotein-like_sf"/>
</dbReference>
<dbReference type="PANTHER" id="PTHR19384">
    <property type="entry name" value="NITRIC OXIDE SYNTHASE-RELATED"/>
    <property type="match status" value="1"/>
</dbReference>
<evidence type="ECO:0000256" key="5">
    <source>
        <dbReference type="ARBA" id="ARBA00022827"/>
    </source>
</evidence>
<evidence type="ECO:0000256" key="2">
    <source>
        <dbReference type="ARBA" id="ARBA00001974"/>
    </source>
</evidence>
<dbReference type="Gene3D" id="2.40.30.10">
    <property type="entry name" value="Translation factors"/>
    <property type="match status" value="1"/>
</dbReference>
<dbReference type="InterPro" id="IPR001094">
    <property type="entry name" value="Flavdoxin-like"/>
</dbReference>
<keyword evidence="8" id="KW-0560">Oxidoreductase</keyword>
<dbReference type="InterPro" id="IPR001433">
    <property type="entry name" value="OxRdtase_FAD/NAD-bd"/>
</dbReference>
<keyword evidence="7" id="KW-0249">Electron transport</keyword>
<dbReference type="PROSITE" id="PS50902">
    <property type="entry name" value="FLAVODOXIN_LIKE"/>
    <property type="match status" value="1"/>
</dbReference>
<feature type="domain" description="Flavodoxin-like" evidence="10">
    <location>
        <begin position="65"/>
        <end position="203"/>
    </location>
</feature>
<dbReference type="Proteomes" id="UP001274321">
    <property type="component" value="Unassembled WGS sequence"/>
</dbReference>
<evidence type="ECO:0000256" key="4">
    <source>
        <dbReference type="ARBA" id="ARBA00022643"/>
    </source>
</evidence>
<gene>
    <name evidence="12" type="ORF">SCD90_00825</name>
</gene>
<keyword evidence="9" id="KW-0028">Amino-acid biosynthesis</keyword>
<keyword evidence="6" id="KW-0521">NADP</keyword>
<dbReference type="InterPro" id="IPR003097">
    <property type="entry name" value="CysJ-like_FAD-binding"/>
</dbReference>
<dbReference type="InterPro" id="IPR008254">
    <property type="entry name" value="Flavodoxin/NO_synth"/>
</dbReference>
<dbReference type="Gene3D" id="1.20.990.10">
    <property type="entry name" value="NADPH-cytochrome p450 Reductase, Chain A, domain 3"/>
    <property type="match status" value="1"/>
</dbReference>
<evidence type="ECO:0000256" key="9">
    <source>
        <dbReference type="ARBA" id="ARBA00023192"/>
    </source>
</evidence>
<keyword evidence="7" id="KW-0813">Transport</keyword>
<dbReference type="InterPro" id="IPR039261">
    <property type="entry name" value="FNR_nucleotide-bd"/>
</dbReference>
<name>A0ABU4RID5_9HYPH</name>
<dbReference type="PROSITE" id="PS51384">
    <property type="entry name" value="FAD_FR"/>
    <property type="match status" value="1"/>
</dbReference>
<dbReference type="EMBL" id="JAXAFJ010000001">
    <property type="protein sequence ID" value="MDX6804593.1"/>
    <property type="molecule type" value="Genomic_DNA"/>
</dbReference>
<dbReference type="RefSeq" id="WP_319842718.1">
    <property type="nucleotide sequence ID" value="NZ_JAXAFJ010000001.1"/>
</dbReference>
<dbReference type="Gene3D" id="3.40.50.360">
    <property type="match status" value="1"/>
</dbReference>
<reference evidence="12 13" key="1">
    <citation type="submission" date="2023-11" db="EMBL/GenBank/DDBJ databases">
        <authorList>
            <person name="Bao R."/>
        </authorList>
    </citation>
    <scope>NUCLEOTIDE SEQUENCE [LARGE SCALE GENOMIC DNA]</scope>
    <source>
        <strain evidence="12 13">PJ23</strain>
    </source>
</reference>
<evidence type="ECO:0000256" key="7">
    <source>
        <dbReference type="ARBA" id="ARBA00022982"/>
    </source>
</evidence>
<comment type="cofactor">
    <cofactor evidence="1">
        <name>FMN</name>
        <dbReference type="ChEBI" id="CHEBI:58210"/>
    </cofactor>
</comment>
<evidence type="ECO:0000256" key="8">
    <source>
        <dbReference type="ARBA" id="ARBA00023002"/>
    </source>
</evidence>
<dbReference type="SUPFAM" id="SSF63380">
    <property type="entry name" value="Riboflavin synthase domain-like"/>
    <property type="match status" value="1"/>
</dbReference>
<evidence type="ECO:0000259" key="10">
    <source>
        <dbReference type="PROSITE" id="PS50902"/>
    </source>
</evidence>
<dbReference type="InterPro" id="IPR023173">
    <property type="entry name" value="NADPH_Cyt_P450_Rdtase_alpha"/>
</dbReference>
<evidence type="ECO:0000313" key="12">
    <source>
        <dbReference type="EMBL" id="MDX6804593.1"/>
    </source>
</evidence>
<dbReference type="Pfam" id="PF00175">
    <property type="entry name" value="NAD_binding_1"/>
    <property type="match status" value="1"/>
</dbReference>
<comment type="caution">
    <text evidence="12">The sequence shown here is derived from an EMBL/GenBank/DDBJ whole genome shotgun (WGS) entry which is preliminary data.</text>
</comment>
<keyword evidence="4" id="KW-0288">FMN</keyword>
<evidence type="ECO:0000259" key="11">
    <source>
        <dbReference type="PROSITE" id="PS51384"/>
    </source>
</evidence>
<keyword evidence="3" id="KW-0285">Flavoprotein</keyword>
<dbReference type="CDD" id="cd06199">
    <property type="entry name" value="SiR"/>
    <property type="match status" value="1"/>
</dbReference>
<organism evidence="12 13">
    <name type="scientific">Terrihabitans rhizophilus</name>
    <dbReference type="NCBI Taxonomy" id="3092662"/>
    <lineage>
        <taxon>Bacteria</taxon>
        <taxon>Pseudomonadati</taxon>
        <taxon>Pseudomonadota</taxon>
        <taxon>Alphaproteobacteria</taxon>
        <taxon>Hyphomicrobiales</taxon>
        <taxon>Terrihabitans</taxon>
    </lineage>
</organism>
<dbReference type="SUPFAM" id="SSF52343">
    <property type="entry name" value="Ferredoxin reductase-like, C-terminal NADP-linked domain"/>
    <property type="match status" value="1"/>
</dbReference>
<feature type="domain" description="FAD-binding FR-type" evidence="11">
    <location>
        <begin position="231"/>
        <end position="434"/>
    </location>
</feature>
<dbReference type="Pfam" id="PF00667">
    <property type="entry name" value="FAD_binding_1"/>
    <property type="match status" value="1"/>
</dbReference>
<proteinExistence type="predicted"/>
<keyword evidence="9" id="KW-0198">Cysteine biosynthesis</keyword>
<dbReference type="SUPFAM" id="SSF52218">
    <property type="entry name" value="Flavoproteins"/>
    <property type="match status" value="1"/>
</dbReference>
<dbReference type="InterPro" id="IPR001709">
    <property type="entry name" value="Flavoprot_Pyr_Nucl_cyt_Rdtase"/>
</dbReference>
<dbReference type="PANTHER" id="PTHR19384:SF128">
    <property type="entry name" value="NADPH OXIDOREDUCTASE A"/>
    <property type="match status" value="1"/>
</dbReference>
<dbReference type="InterPro" id="IPR017927">
    <property type="entry name" value="FAD-bd_FR_type"/>
</dbReference>
<dbReference type="InterPro" id="IPR017938">
    <property type="entry name" value="Riboflavin_synthase-like_b-brl"/>
</dbReference>
<evidence type="ECO:0000256" key="6">
    <source>
        <dbReference type="ARBA" id="ARBA00022857"/>
    </source>
</evidence>
<evidence type="ECO:0000256" key="3">
    <source>
        <dbReference type="ARBA" id="ARBA00022630"/>
    </source>
</evidence>
<evidence type="ECO:0000256" key="1">
    <source>
        <dbReference type="ARBA" id="ARBA00001917"/>
    </source>
</evidence>
<dbReference type="Pfam" id="PF00258">
    <property type="entry name" value="Flavodoxin_1"/>
    <property type="match status" value="1"/>
</dbReference>
<accession>A0ABU4RID5</accession>
<keyword evidence="13" id="KW-1185">Reference proteome</keyword>
<sequence length="584" mass="63871">MTYRPIPSTAPFSEEDITLLNRVIAPSSPIQRAWLAGFLAGLDAQAGGGAQAAQPARASKTSEPLTILFATESGNAEKLAADAAKAARKKGFKPNIVDMADLTPEDLTKAKKLLVIAATWGEGDPPSRVVHTYEMLMGDTAPRVDGLQFSVLSLGDTAYVDFCAIGRNIDERLEALGGTRVADRVDCDLDFAAPAAGWIESTLEIIAPAQTADAGHVIEVDFGARQAVVPDAPAELEVVDHINLNSSRSDKETIHLALGFEDEMAYEPGDALDIYPLNEPALAEEILNATGHAGNDVLRDELIRDRDITTLSVKTLEKFAAAIGDKDVQALIAGGHARDWIAGRQLIDLVTAHPVKLSVEQIFDITRPLAPRAYSIASSRKEFEDEVHVLVAAVRYETHGRQRMGVTSSYIADRLKKGASVRAKLKPNKHFRLPEPDRDVIMIGPGTGVAPFRAFVQERRAIAASGRNWLFFGDRQFTHDFLYQLEWQEALADGSLARMDVAFSRDAPQKVYVQDRMWHRRTDLVDWLEGGAKFYVCGDAKNMARDVRATLVKAFADVKALSAENAEAAVRALEAEKRYLQDVY</sequence>
<comment type="cofactor">
    <cofactor evidence="2">
        <name>FAD</name>
        <dbReference type="ChEBI" id="CHEBI:57692"/>
    </cofactor>
</comment>
<dbReference type="Gene3D" id="3.40.50.80">
    <property type="entry name" value="Nucleotide-binding domain of ferredoxin-NADP reductase (FNR) module"/>
    <property type="match status" value="1"/>
</dbReference>
<keyword evidence="5" id="KW-0274">FAD</keyword>
<dbReference type="PRINTS" id="PR00371">
    <property type="entry name" value="FPNCR"/>
</dbReference>
<protein>
    <submittedName>
        <fullName evidence="12">Flavodoxin domain-containing protein</fullName>
    </submittedName>
</protein>